<dbReference type="InterPro" id="IPR053143">
    <property type="entry name" value="Arylsulfate_ST"/>
</dbReference>
<reference evidence="2" key="1">
    <citation type="journal article" date="2023" name="Genome Biol. Evol.">
        <title>First Whole Genome Sequence and Flow Cytometry Genome Size Data for the Lichen-Forming Fungus Ramalina farinacea (Ascomycota).</title>
        <authorList>
            <person name="Llewellyn T."/>
            <person name="Mian S."/>
            <person name="Hill R."/>
            <person name="Leitch I.J."/>
            <person name="Gaya E."/>
        </authorList>
    </citation>
    <scope>NUCLEOTIDE SEQUENCE</scope>
    <source>
        <strain evidence="2">LIQ254RAFAR</strain>
    </source>
</reference>
<accession>A0AA43QG17</accession>
<comment type="caution">
    <text evidence="2">The sequence shown here is derived from an EMBL/GenBank/DDBJ whole genome shotgun (WGS) entry which is preliminary data.</text>
</comment>
<protein>
    <submittedName>
        <fullName evidence="2">Uncharacterized protein</fullName>
    </submittedName>
</protein>
<evidence type="ECO:0000313" key="3">
    <source>
        <dbReference type="Proteomes" id="UP001161017"/>
    </source>
</evidence>
<dbReference type="PANTHER" id="PTHR35340">
    <property type="entry name" value="PQQ ENZYME REPEAT PROTEIN-RELATED"/>
    <property type="match status" value="1"/>
</dbReference>
<dbReference type="Proteomes" id="UP001161017">
    <property type="component" value="Unassembled WGS sequence"/>
</dbReference>
<evidence type="ECO:0000313" key="2">
    <source>
        <dbReference type="EMBL" id="MDI1484929.1"/>
    </source>
</evidence>
<name>A0AA43QG17_9LECA</name>
<dbReference type="InterPro" id="IPR039535">
    <property type="entry name" value="ASST-like"/>
</dbReference>
<organism evidence="2 3">
    <name type="scientific">Ramalina farinacea</name>
    <dbReference type="NCBI Taxonomy" id="258253"/>
    <lineage>
        <taxon>Eukaryota</taxon>
        <taxon>Fungi</taxon>
        <taxon>Dikarya</taxon>
        <taxon>Ascomycota</taxon>
        <taxon>Pezizomycotina</taxon>
        <taxon>Lecanoromycetes</taxon>
        <taxon>OSLEUM clade</taxon>
        <taxon>Lecanoromycetidae</taxon>
        <taxon>Lecanorales</taxon>
        <taxon>Lecanorineae</taxon>
        <taxon>Ramalinaceae</taxon>
        <taxon>Ramalina</taxon>
    </lineage>
</organism>
<dbReference type="AlphaFoldDB" id="A0AA43QG17"/>
<feature type="chain" id="PRO_5041433426" evidence="1">
    <location>
        <begin position="32"/>
        <end position="398"/>
    </location>
</feature>
<sequence>MAFPNSLKPAMASIIAAALMLVLINVQLVRGTRTGVNHTSSPSPTSSAGDATITGLSSGFWAYQSYNSSPFNPPKLQITRNGQPLAPGLLFLSPENVTPLGAAKDVAPLIMTDDGELVWNGPKLNATDFRATTYQGAPILIFWSGIRTVGVNIGHGYGNVTFLDTSYHTILTVCPKFGLVTPDNSWQHHARPFLITPDSFTLTYFNDRSAYPVVNGTHLSNGLKLLLPLPPSKSAHPKALAYLSDPAQPISAGSEGSSTTLVDGNIFLDYGRIAVMKEYGPHDPSGSDVRWTARFGADNLVQSYRGFKAEWHGRPTTSPSLVVIASSNGSAAGYVSWNGATDVEGWKVSEGHSAGELSFVRNLGHGGFETQFEVAQRCVQVAAIVGGVQGAKSNVACS</sequence>
<feature type="signal peptide" evidence="1">
    <location>
        <begin position="1"/>
        <end position="31"/>
    </location>
</feature>
<proteinExistence type="predicted"/>
<dbReference type="EMBL" id="JAPUFD010000001">
    <property type="protein sequence ID" value="MDI1484929.1"/>
    <property type="molecule type" value="Genomic_DNA"/>
</dbReference>
<keyword evidence="3" id="KW-1185">Reference proteome</keyword>
<evidence type="ECO:0000256" key="1">
    <source>
        <dbReference type="SAM" id="SignalP"/>
    </source>
</evidence>
<dbReference type="PANTHER" id="PTHR35340:SF6">
    <property type="entry name" value="ASST-DOMAIN-CONTAINING PROTEIN"/>
    <property type="match status" value="1"/>
</dbReference>
<dbReference type="Pfam" id="PF14269">
    <property type="entry name" value="Arylsulfotran_2"/>
    <property type="match status" value="1"/>
</dbReference>
<keyword evidence="1" id="KW-0732">Signal</keyword>
<gene>
    <name evidence="2" type="ORF">OHK93_000063</name>
</gene>